<sequence>MTDYIEHLGQVLQHYTRDSPSDFSLFPIIYQGKEANTQTAQIDTLLIQLIQKTKELEIENNHLKLGRSPPPLVQSSPDSGPLENPLHAEIFNPETKPKLCNLTEPADGYPFHSFHTTTGPKLNSTLNTPSEWNQFLCECTQVVQAVENGDLTLRVTTPVPDGHMAGLKHSLNTMVSKLEKFTSEVNHVVHQTGAEGKLGLLANNDNINGAWLQMVDNVNLMSSNHSEQVRAIAEISTAVANGDLTKKLLSMLKVKLLS</sequence>
<keyword evidence="1" id="KW-0597">Phosphoprotein</keyword>
<dbReference type="AlphaFoldDB" id="A0A137P919"/>
<dbReference type="PANTHER" id="PTHR45339:SF1">
    <property type="entry name" value="HYBRID SIGNAL TRANSDUCTION HISTIDINE KINASE J"/>
    <property type="match status" value="1"/>
</dbReference>
<name>A0A137P919_CONC2</name>
<evidence type="ECO:0000256" key="1">
    <source>
        <dbReference type="ARBA" id="ARBA00022553"/>
    </source>
</evidence>
<evidence type="ECO:0000259" key="4">
    <source>
        <dbReference type="PROSITE" id="PS50885"/>
    </source>
</evidence>
<dbReference type="PANTHER" id="PTHR45339">
    <property type="entry name" value="HYBRID SIGNAL TRANSDUCTION HISTIDINE KINASE J"/>
    <property type="match status" value="1"/>
</dbReference>
<dbReference type="GO" id="GO:0000160">
    <property type="term" value="P:phosphorelay signal transduction system"/>
    <property type="evidence" value="ECO:0007669"/>
    <property type="project" value="UniProtKB-KW"/>
</dbReference>
<feature type="region of interest" description="Disordered" evidence="3">
    <location>
        <begin position="63"/>
        <end position="82"/>
    </location>
</feature>
<reference evidence="5 6" key="1">
    <citation type="journal article" date="2015" name="Genome Biol. Evol.">
        <title>Phylogenomic analyses indicate that early fungi evolved digesting cell walls of algal ancestors of land plants.</title>
        <authorList>
            <person name="Chang Y."/>
            <person name="Wang S."/>
            <person name="Sekimoto S."/>
            <person name="Aerts A.L."/>
            <person name="Choi C."/>
            <person name="Clum A."/>
            <person name="LaButti K.M."/>
            <person name="Lindquist E.A."/>
            <person name="Yee Ngan C."/>
            <person name="Ohm R.A."/>
            <person name="Salamov A.A."/>
            <person name="Grigoriev I.V."/>
            <person name="Spatafora J.W."/>
            <person name="Berbee M.L."/>
        </authorList>
    </citation>
    <scope>NUCLEOTIDE SEQUENCE [LARGE SCALE GENOMIC DNA]</scope>
    <source>
        <strain evidence="5 6">NRRL 28638</strain>
    </source>
</reference>
<dbReference type="GO" id="GO:0016020">
    <property type="term" value="C:membrane"/>
    <property type="evidence" value="ECO:0007669"/>
    <property type="project" value="InterPro"/>
</dbReference>
<keyword evidence="6" id="KW-1185">Reference proteome</keyword>
<evidence type="ECO:0000313" key="5">
    <source>
        <dbReference type="EMBL" id="KXN71472.1"/>
    </source>
</evidence>
<gene>
    <name evidence="5" type="ORF">CONCODRAFT_5812</name>
</gene>
<dbReference type="InterPro" id="IPR003660">
    <property type="entry name" value="HAMP_dom"/>
</dbReference>
<accession>A0A137P919</accession>
<organism evidence="5 6">
    <name type="scientific">Conidiobolus coronatus (strain ATCC 28846 / CBS 209.66 / NRRL 28638)</name>
    <name type="common">Delacroixia coronata</name>
    <dbReference type="NCBI Taxonomy" id="796925"/>
    <lineage>
        <taxon>Eukaryota</taxon>
        <taxon>Fungi</taxon>
        <taxon>Fungi incertae sedis</taxon>
        <taxon>Zoopagomycota</taxon>
        <taxon>Entomophthoromycotina</taxon>
        <taxon>Entomophthoromycetes</taxon>
        <taxon>Entomophthorales</taxon>
        <taxon>Ancylistaceae</taxon>
        <taxon>Conidiobolus</taxon>
    </lineage>
</organism>
<evidence type="ECO:0000256" key="2">
    <source>
        <dbReference type="ARBA" id="ARBA00023012"/>
    </source>
</evidence>
<evidence type="ECO:0000313" key="6">
    <source>
        <dbReference type="Proteomes" id="UP000070444"/>
    </source>
</evidence>
<protein>
    <recommendedName>
        <fullName evidence="4">HAMP domain-containing protein</fullName>
    </recommendedName>
</protein>
<evidence type="ECO:0000256" key="3">
    <source>
        <dbReference type="SAM" id="MobiDB-lite"/>
    </source>
</evidence>
<dbReference type="EMBL" id="KQ964474">
    <property type="protein sequence ID" value="KXN71472.1"/>
    <property type="molecule type" value="Genomic_DNA"/>
</dbReference>
<dbReference type="OrthoDB" id="10266508at2759"/>
<dbReference type="Proteomes" id="UP000070444">
    <property type="component" value="Unassembled WGS sequence"/>
</dbReference>
<keyword evidence="2" id="KW-0902">Two-component regulatory system</keyword>
<dbReference type="Gene3D" id="1.20.120.1530">
    <property type="match status" value="1"/>
</dbReference>
<feature type="domain" description="HAMP" evidence="4">
    <location>
        <begin position="140"/>
        <end position="183"/>
    </location>
</feature>
<dbReference type="STRING" id="796925.A0A137P919"/>
<dbReference type="PROSITE" id="PS50885">
    <property type="entry name" value="HAMP"/>
    <property type="match status" value="1"/>
</dbReference>
<proteinExistence type="predicted"/>